<keyword evidence="1" id="KW-0812">Transmembrane</keyword>
<protein>
    <submittedName>
        <fullName evidence="3">Uncharacterized protein</fullName>
    </submittedName>
</protein>
<organism evidence="3 5">
    <name type="scientific">Enterobacter cancerogenus</name>
    <dbReference type="NCBI Taxonomy" id="69218"/>
    <lineage>
        <taxon>Bacteria</taxon>
        <taxon>Pseudomonadati</taxon>
        <taxon>Pseudomonadota</taxon>
        <taxon>Gammaproteobacteria</taxon>
        <taxon>Enterobacterales</taxon>
        <taxon>Enterobacteriaceae</taxon>
        <taxon>Enterobacter</taxon>
        <taxon>Enterobacter cloacae complex</taxon>
    </lineage>
</organism>
<evidence type="ECO:0000313" key="3">
    <source>
        <dbReference type="EMBL" id="VFS23790.1"/>
    </source>
</evidence>
<evidence type="ECO:0000256" key="1">
    <source>
        <dbReference type="SAM" id="Phobius"/>
    </source>
</evidence>
<dbReference type="RefSeq" id="WP_006175532.1">
    <property type="nucleotide sequence ID" value="NZ_CAXOED010000001.1"/>
</dbReference>
<name>A0A484XHQ2_9ENTR</name>
<proteinExistence type="predicted"/>
<accession>A0A484XHQ2</accession>
<dbReference type="EMBL" id="QGAL01000006">
    <property type="protein sequence ID" value="TKK16431.1"/>
    <property type="molecule type" value="Genomic_DNA"/>
</dbReference>
<sequence>MISIFSAIALSSLATFVLLCFFAIYQFSVKGDVSFYVMLFALIFLFVSFYGAVGFTYTKLKEAGNIIKII</sequence>
<keyword evidence="1" id="KW-1133">Transmembrane helix</keyword>
<evidence type="ECO:0000313" key="5">
    <source>
        <dbReference type="Proteomes" id="UP000351155"/>
    </source>
</evidence>
<reference evidence="2 4" key="1">
    <citation type="journal article" date="2019" name="Sci. Rep.">
        <title>Differences in resource use lead to coexistence of seed-transmitted microbial populations.</title>
        <authorList>
            <person name="Torres-Cortes G."/>
            <person name="Garcia B.J."/>
            <person name="Compant S."/>
            <person name="Rezki S."/>
            <person name="Jones P."/>
            <person name="Preveaux A."/>
            <person name="Briand M."/>
            <person name="Roulet A."/>
            <person name="Bouchez O."/>
            <person name="Jacobson D."/>
            <person name="Barret M."/>
        </authorList>
    </citation>
    <scope>NUCLEOTIDE SEQUENCE [LARGE SCALE GENOMIC DNA]</scope>
    <source>
        <strain evidence="2 4">CFBP13530</strain>
    </source>
</reference>
<dbReference type="KEGG" id="ecan:CWI88_10890"/>
<dbReference type="Proteomes" id="UP000306327">
    <property type="component" value="Unassembled WGS sequence"/>
</dbReference>
<feature type="transmembrane region" description="Helical" evidence="1">
    <location>
        <begin position="33"/>
        <end position="53"/>
    </location>
</feature>
<evidence type="ECO:0000313" key="4">
    <source>
        <dbReference type="Proteomes" id="UP000306327"/>
    </source>
</evidence>
<keyword evidence="1" id="KW-0472">Membrane</keyword>
<feature type="transmembrane region" description="Helical" evidence="1">
    <location>
        <begin position="7"/>
        <end position="27"/>
    </location>
</feature>
<gene>
    <name evidence="2" type="ORF">EcCFBP13530_18635</name>
    <name evidence="3" type="ORF">NCTC12126_02062</name>
</gene>
<dbReference type="AlphaFoldDB" id="A0A484XHQ2"/>
<dbReference type="EMBL" id="CAADIW010000015">
    <property type="protein sequence ID" value="VFS23790.1"/>
    <property type="molecule type" value="Genomic_DNA"/>
</dbReference>
<reference evidence="3 5" key="2">
    <citation type="submission" date="2019-03" db="EMBL/GenBank/DDBJ databases">
        <authorList>
            <consortium name="Pathogen Informatics"/>
        </authorList>
    </citation>
    <scope>NUCLEOTIDE SEQUENCE [LARGE SCALE GENOMIC DNA]</scope>
    <source>
        <strain evidence="3 5">NCTC12126</strain>
    </source>
</reference>
<evidence type="ECO:0000313" key="2">
    <source>
        <dbReference type="EMBL" id="TKK16431.1"/>
    </source>
</evidence>
<dbReference type="Proteomes" id="UP000351155">
    <property type="component" value="Unassembled WGS sequence"/>
</dbReference>